<dbReference type="GO" id="GO:0045087">
    <property type="term" value="P:innate immune response"/>
    <property type="evidence" value="ECO:0007669"/>
    <property type="project" value="UniProtKB-KW"/>
</dbReference>
<dbReference type="Pfam" id="PF00622">
    <property type="entry name" value="SPRY"/>
    <property type="match status" value="1"/>
</dbReference>
<dbReference type="CDD" id="cd12891">
    <property type="entry name" value="SPRY_PRY_C-I_2"/>
    <property type="match status" value="1"/>
</dbReference>
<dbReference type="InterPro" id="IPR001841">
    <property type="entry name" value="Znf_RING"/>
</dbReference>
<dbReference type="InterPro" id="IPR000315">
    <property type="entry name" value="Znf_B-box"/>
</dbReference>
<dbReference type="SUPFAM" id="SSF57845">
    <property type="entry name" value="B-box zinc-binding domain"/>
    <property type="match status" value="1"/>
</dbReference>
<dbReference type="Pfam" id="PF00643">
    <property type="entry name" value="zf-B_box"/>
    <property type="match status" value="1"/>
</dbReference>
<dbReference type="InterPro" id="IPR043136">
    <property type="entry name" value="B30.2/SPRY_sf"/>
</dbReference>
<proteinExistence type="predicted"/>
<accession>A0A8C5R0L0</accession>
<dbReference type="Pfam" id="PF13765">
    <property type="entry name" value="PRY"/>
    <property type="match status" value="1"/>
</dbReference>
<evidence type="ECO:0000313" key="11">
    <source>
        <dbReference type="Ensembl" id="ENSLLEP00000045318.1"/>
    </source>
</evidence>
<keyword evidence="6" id="KW-0175">Coiled coil</keyword>
<dbReference type="Proteomes" id="UP000694569">
    <property type="component" value="Unplaced"/>
</dbReference>
<evidence type="ECO:0000256" key="1">
    <source>
        <dbReference type="ARBA" id="ARBA00022588"/>
    </source>
</evidence>
<dbReference type="SMART" id="SM00449">
    <property type="entry name" value="SPRY"/>
    <property type="match status" value="1"/>
</dbReference>
<dbReference type="AlphaFoldDB" id="A0A8C5R0L0"/>
<keyword evidence="2" id="KW-0479">Metal-binding</keyword>
<dbReference type="SUPFAM" id="SSF49899">
    <property type="entry name" value="Concanavalin A-like lectins/glucanases"/>
    <property type="match status" value="1"/>
</dbReference>
<dbReference type="CDD" id="cd19769">
    <property type="entry name" value="Bbox2_TRIM16-like"/>
    <property type="match status" value="1"/>
</dbReference>
<keyword evidence="1" id="KW-0399">Innate immunity</keyword>
<sequence length="469" mass="52987">MASANLGEELDCSICLSKYTDPVMLDCGHNFCQVCISQALDTQEGAYRCPDCRADFQERPKLMRNLKLSNIVERFSHNKRCSVHKKILEYHCLEDDTCICVSCLVEGEHNCHQVELLDEAIQKKQHQLGEALQTLNWGMEDITRSIDMLNESKRELRERTARVTTRFTSFIGDLRKQVDDLEKTGCGELSRREEQVLVCVSARMRELEIKENEALSKMLEVENLRNITDPWILLKIPFHGVDNVEEGCGKSDQLSLDEATLMEVLHDHCKAFNASAINLETRSGFSSPKKIPDISLDLNTAGNSVVVSDDLKRITFSSKQPTRPDHSQRFSTCQALSVGNISKGQYYWEVETSGSGDWKIGVAYPSIEREGPKSFIGANEKSWCMARSAKEFVVTHNSVSEAIKPGLDVCQYGIFLDYSAGQLSFYRLTEPMVHLYTFNATFTEPLHPYLAPKPVRVKVVLSSLSNHEI</sequence>
<reference evidence="11" key="1">
    <citation type="submission" date="2025-08" db="UniProtKB">
        <authorList>
            <consortium name="Ensembl"/>
        </authorList>
    </citation>
    <scope>IDENTIFICATION</scope>
</reference>
<dbReference type="InterPro" id="IPR013320">
    <property type="entry name" value="ConA-like_dom_sf"/>
</dbReference>
<dbReference type="SUPFAM" id="SSF57850">
    <property type="entry name" value="RING/U-box"/>
    <property type="match status" value="1"/>
</dbReference>
<dbReference type="SMART" id="SM00336">
    <property type="entry name" value="BBOX"/>
    <property type="match status" value="1"/>
</dbReference>
<feature type="domain" description="B30.2/SPRY" evidence="10">
    <location>
        <begin position="274"/>
        <end position="468"/>
    </location>
</feature>
<dbReference type="PROSITE" id="PS50188">
    <property type="entry name" value="B302_SPRY"/>
    <property type="match status" value="1"/>
</dbReference>
<organism evidence="11 12">
    <name type="scientific">Leptobrachium leishanense</name>
    <name type="common">Leishan spiny toad</name>
    <dbReference type="NCBI Taxonomy" id="445787"/>
    <lineage>
        <taxon>Eukaryota</taxon>
        <taxon>Metazoa</taxon>
        <taxon>Chordata</taxon>
        <taxon>Craniata</taxon>
        <taxon>Vertebrata</taxon>
        <taxon>Euteleostomi</taxon>
        <taxon>Amphibia</taxon>
        <taxon>Batrachia</taxon>
        <taxon>Anura</taxon>
        <taxon>Pelobatoidea</taxon>
        <taxon>Megophryidae</taxon>
        <taxon>Leptobrachium</taxon>
    </lineage>
</organism>
<keyword evidence="12" id="KW-1185">Reference proteome</keyword>
<dbReference type="InterPro" id="IPR003877">
    <property type="entry name" value="SPRY_dom"/>
</dbReference>
<feature type="domain" description="B box-type" evidence="9">
    <location>
        <begin position="76"/>
        <end position="117"/>
    </location>
</feature>
<evidence type="ECO:0000256" key="6">
    <source>
        <dbReference type="ARBA" id="ARBA00023054"/>
    </source>
</evidence>
<reference evidence="11" key="2">
    <citation type="submission" date="2025-09" db="UniProtKB">
        <authorList>
            <consortium name="Ensembl"/>
        </authorList>
    </citation>
    <scope>IDENTIFICATION</scope>
</reference>
<evidence type="ECO:0000256" key="3">
    <source>
        <dbReference type="ARBA" id="ARBA00022771"/>
    </source>
</evidence>
<evidence type="ECO:0000259" key="8">
    <source>
        <dbReference type="PROSITE" id="PS50089"/>
    </source>
</evidence>
<dbReference type="SMART" id="SM00184">
    <property type="entry name" value="RING"/>
    <property type="match status" value="1"/>
</dbReference>
<dbReference type="InterPro" id="IPR013083">
    <property type="entry name" value="Znf_RING/FYVE/PHD"/>
</dbReference>
<dbReference type="GeneTree" id="ENSGT01030000234583"/>
<protein>
    <submittedName>
        <fullName evidence="11">Uncharacterized protein</fullName>
    </submittedName>
</protein>
<dbReference type="PANTHER" id="PTHR25465:SF41">
    <property type="entry name" value="E3 UBIQUITIN-PROTEIN LIGASE RNF135"/>
    <property type="match status" value="1"/>
</dbReference>
<evidence type="ECO:0000256" key="2">
    <source>
        <dbReference type="ARBA" id="ARBA00022723"/>
    </source>
</evidence>
<keyword evidence="3 7" id="KW-0863">Zinc-finger</keyword>
<dbReference type="PANTHER" id="PTHR25465">
    <property type="entry name" value="B-BOX DOMAIN CONTAINING"/>
    <property type="match status" value="1"/>
</dbReference>
<dbReference type="InterPro" id="IPR027370">
    <property type="entry name" value="Znf-RING_euk"/>
</dbReference>
<dbReference type="PROSITE" id="PS50119">
    <property type="entry name" value="ZF_BBOX"/>
    <property type="match status" value="1"/>
</dbReference>
<dbReference type="Gene3D" id="2.60.120.920">
    <property type="match status" value="1"/>
</dbReference>
<dbReference type="Pfam" id="PF13445">
    <property type="entry name" value="zf-RING_UBOX"/>
    <property type="match status" value="1"/>
</dbReference>
<dbReference type="InterPro" id="IPR017907">
    <property type="entry name" value="Znf_RING_CS"/>
</dbReference>
<dbReference type="PROSITE" id="PS00518">
    <property type="entry name" value="ZF_RING_1"/>
    <property type="match status" value="1"/>
</dbReference>
<evidence type="ECO:0000313" key="12">
    <source>
        <dbReference type="Proteomes" id="UP000694569"/>
    </source>
</evidence>
<dbReference type="Gene3D" id="3.30.160.60">
    <property type="entry name" value="Classic Zinc Finger"/>
    <property type="match status" value="1"/>
</dbReference>
<name>A0A8C5R0L0_9ANUR</name>
<dbReference type="InterPro" id="IPR051051">
    <property type="entry name" value="E3_ubiq-ligase_TRIM/RNF"/>
</dbReference>
<dbReference type="InterPro" id="IPR003879">
    <property type="entry name" value="Butyrophylin_SPRY"/>
</dbReference>
<keyword evidence="4" id="KW-0862">Zinc</keyword>
<dbReference type="Ensembl" id="ENSLLET00000047125.1">
    <property type="protein sequence ID" value="ENSLLEP00000045318.1"/>
    <property type="gene ID" value="ENSLLEG00000028752.1"/>
</dbReference>
<evidence type="ECO:0000259" key="9">
    <source>
        <dbReference type="PROSITE" id="PS50119"/>
    </source>
</evidence>
<dbReference type="PROSITE" id="PS50089">
    <property type="entry name" value="ZF_RING_2"/>
    <property type="match status" value="1"/>
</dbReference>
<evidence type="ECO:0000256" key="5">
    <source>
        <dbReference type="ARBA" id="ARBA00022859"/>
    </source>
</evidence>
<dbReference type="Gene3D" id="3.30.40.10">
    <property type="entry name" value="Zinc/RING finger domain, C3HC4 (zinc finger)"/>
    <property type="match status" value="1"/>
</dbReference>
<evidence type="ECO:0000256" key="4">
    <source>
        <dbReference type="ARBA" id="ARBA00022833"/>
    </source>
</evidence>
<dbReference type="SMART" id="SM00589">
    <property type="entry name" value="PRY"/>
    <property type="match status" value="1"/>
</dbReference>
<feature type="domain" description="RING-type" evidence="8">
    <location>
        <begin position="12"/>
        <end position="53"/>
    </location>
</feature>
<dbReference type="GO" id="GO:0008270">
    <property type="term" value="F:zinc ion binding"/>
    <property type="evidence" value="ECO:0007669"/>
    <property type="project" value="UniProtKB-KW"/>
</dbReference>
<dbReference type="InterPro" id="IPR001870">
    <property type="entry name" value="B30.2/SPRY"/>
</dbReference>
<evidence type="ECO:0000256" key="7">
    <source>
        <dbReference type="PROSITE-ProRule" id="PRU00024"/>
    </source>
</evidence>
<evidence type="ECO:0000259" key="10">
    <source>
        <dbReference type="PROSITE" id="PS50188"/>
    </source>
</evidence>
<dbReference type="PRINTS" id="PR01407">
    <property type="entry name" value="BUTYPHLNCDUF"/>
</dbReference>
<dbReference type="InterPro" id="IPR006574">
    <property type="entry name" value="PRY"/>
</dbReference>
<dbReference type="GO" id="GO:0005737">
    <property type="term" value="C:cytoplasm"/>
    <property type="evidence" value="ECO:0007669"/>
    <property type="project" value="UniProtKB-ARBA"/>
</dbReference>
<keyword evidence="5" id="KW-0391">Immunity</keyword>
<dbReference type="OrthoDB" id="9903688at2759"/>